<reference evidence="2 3" key="1">
    <citation type="submission" date="2019-02" db="EMBL/GenBank/DDBJ databases">
        <title>Deep-cultivation of Planctomycetes and their phenomic and genomic characterization uncovers novel biology.</title>
        <authorList>
            <person name="Wiegand S."/>
            <person name="Jogler M."/>
            <person name="Boedeker C."/>
            <person name="Pinto D."/>
            <person name="Vollmers J."/>
            <person name="Rivas-Marin E."/>
            <person name="Kohn T."/>
            <person name="Peeters S.H."/>
            <person name="Heuer A."/>
            <person name="Rast P."/>
            <person name="Oberbeckmann S."/>
            <person name="Bunk B."/>
            <person name="Jeske O."/>
            <person name="Meyerdierks A."/>
            <person name="Storesund J.E."/>
            <person name="Kallscheuer N."/>
            <person name="Luecker S."/>
            <person name="Lage O.M."/>
            <person name="Pohl T."/>
            <person name="Merkel B.J."/>
            <person name="Hornburger P."/>
            <person name="Mueller R.-W."/>
            <person name="Bruemmer F."/>
            <person name="Labrenz M."/>
            <person name="Spormann A.M."/>
            <person name="Op den Camp H."/>
            <person name="Overmann J."/>
            <person name="Amann R."/>
            <person name="Jetten M.S.M."/>
            <person name="Mascher T."/>
            <person name="Medema M.H."/>
            <person name="Devos D.P."/>
            <person name="Kaster A.-K."/>
            <person name="Ovreas L."/>
            <person name="Rohde M."/>
            <person name="Galperin M.Y."/>
            <person name="Jogler C."/>
        </authorList>
    </citation>
    <scope>NUCLEOTIDE SEQUENCE [LARGE SCALE GENOMIC DNA]</scope>
    <source>
        <strain evidence="2 3">Pla163</strain>
    </source>
</reference>
<keyword evidence="2" id="KW-0808">Transferase</keyword>
<dbReference type="InterPro" id="IPR029787">
    <property type="entry name" value="Nucleotide_cyclase"/>
</dbReference>
<evidence type="ECO:0000313" key="3">
    <source>
        <dbReference type="Proteomes" id="UP000319342"/>
    </source>
</evidence>
<dbReference type="Gene3D" id="3.30.70.270">
    <property type="match status" value="1"/>
</dbReference>
<dbReference type="EC" id="2.7.7.65" evidence="2"/>
<sequence>MSDAFASTGDGGVFSLPQIRHLLRVEFARAQRYGYPVALVLIDFAPVRRRVGDTVFDAEAAGIITRLRELVRTSDYVGRTESDRLLVLLPHTASDGAVRLARRASDSLLSDTRPPADGDDAPLAPAIGLASFEEGTILFFDALLEAAEESLEQVEGSGTGSVRIL</sequence>
<evidence type="ECO:0000313" key="2">
    <source>
        <dbReference type="EMBL" id="QDU84940.1"/>
    </source>
</evidence>
<accession>A0A518D0D1</accession>
<protein>
    <submittedName>
        <fullName evidence="2">Diguanylate cyclase DosC</fullName>
        <ecNumber evidence="2">2.7.7.65</ecNumber>
    </submittedName>
</protein>
<evidence type="ECO:0000259" key="1">
    <source>
        <dbReference type="PROSITE" id="PS50887"/>
    </source>
</evidence>
<dbReference type="Proteomes" id="UP000319342">
    <property type="component" value="Chromosome"/>
</dbReference>
<keyword evidence="2" id="KW-0548">Nucleotidyltransferase</keyword>
<proteinExistence type="predicted"/>
<feature type="domain" description="GGDEF" evidence="1">
    <location>
        <begin position="35"/>
        <end position="165"/>
    </location>
</feature>
<dbReference type="SMART" id="SM00267">
    <property type="entry name" value="GGDEF"/>
    <property type="match status" value="1"/>
</dbReference>
<dbReference type="InterPro" id="IPR000160">
    <property type="entry name" value="GGDEF_dom"/>
</dbReference>
<dbReference type="RefSeq" id="WP_419185778.1">
    <property type="nucleotide sequence ID" value="NZ_CP036290.1"/>
</dbReference>
<gene>
    <name evidence="2" type="primary">dosC_2</name>
    <name evidence="2" type="ORF">Pla163_20600</name>
</gene>
<dbReference type="GO" id="GO:0052621">
    <property type="term" value="F:diguanylate cyclase activity"/>
    <property type="evidence" value="ECO:0007669"/>
    <property type="project" value="UniProtKB-EC"/>
</dbReference>
<keyword evidence="3" id="KW-1185">Reference proteome</keyword>
<dbReference type="EMBL" id="CP036290">
    <property type="protein sequence ID" value="QDU84940.1"/>
    <property type="molecule type" value="Genomic_DNA"/>
</dbReference>
<dbReference type="InterPro" id="IPR043128">
    <property type="entry name" value="Rev_trsase/Diguanyl_cyclase"/>
</dbReference>
<dbReference type="NCBIfam" id="TIGR00254">
    <property type="entry name" value="GGDEF"/>
    <property type="match status" value="1"/>
</dbReference>
<dbReference type="AlphaFoldDB" id="A0A518D0D1"/>
<dbReference type="Pfam" id="PF00990">
    <property type="entry name" value="GGDEF"/>
    <property type="match status" value="1"/>
</dbReference>
<organism evidence="2 3">
    <name type="scientific">Rohdeia mirabilis</name>
    <dbReference type="NCBI Taxonomy" id="2528008"/>
    <lineage>
        <taxon>Bacteria</taxon>
        <taxon>Pseudomonadati</taxon>
        <taxon>Planctomycetota</taxon>
        <taxon>Planctomycetia</taxon>
        <taxon>Planctomycetia incertae sedis</taxon>
        <taxon>Rohdeia</taxon>
    </lineage>
</organism>
<dbReference type="PROSITE" id="PS50887">
    <property type="entry name" value="GGDEF"/>
    <property type="match status" value="1"/>
</dbReference>
<name>A0A518D0D1_9BACT</name>
<dbReference type="SUPFAM" id="SSF55073">
    <property type="entry name" value="Nucleotide cyclase"/>
    <property type="match status" value="1"/>
</dbReference>